<protein>
    <submittedName>
        <fullName evidence="5">RCC1 repeat-containing protein C10F6.04</fullName>
    </submittedName>
</protein>
<evidence type="ECO:0000256" key="3">
    <source>
        <dbReference type="PROSITE-ProRule" id="PRU00235"/>
    </source>
</evidence>
<keyword evidence="2" id="KW-0677">Repeat</keyword>
<dbReference type="SUPFAM" id="SSF50985">
    <property type="entry name" value="RCC1/BLIP-II"/>
    <property type="match status" value="1"/>
</dbReference>
<evidence type="ECO:0000256" key="2">
    <source>
        <dbReference type="ARBA" id="ARBA00022737"/>
    </source>
</evidence>
<comment type="caution">
    <text evidence="5">The sequence shown here is derived from an EMBL/GenBank/DDBJ whole genome shotgun (WGS) entry which is preliminary data.</text>
</comment>
<gene>
    <name evidence="5" type="ORF">HII31_06445</name>
</gene>
<dbReference type="PANTHER" id="PTHR45982">
    <property type="entry name" value="REGULATOR OF CHROMOSOME CONDENSATION"/>
    <property type="match status" value="1"/>
</dbReference>
<dbReference type="Pfam" id="PF25390">
    <property type="entry name" value="WD40_RLD"/>
    <property type="match status" value="1"/>
</dbReference>
<feature type="repeat" description="RCC1" evidence="3">
    <location>
        <begin position="177"/>
        <end position="226"/>
    </location>
</feature>
<dbReference type="EMBL" id="JABCIY010000148">
    <property type="protein sequence ID" value="KAF7192413.1"/>
    <property type="molecule type" value="Genomic_DNA"/>
</dbReference>
<feature type="domain" description="RCC1-like" evidence="4">
    <location>
        <begin position="10"/>
        <end position="357"/>
    </location>
</feature>
<name>A0A8H6RKA2_9PEZI</name>
<dbReference type="InterPro" id="IPR000408">
    <property type="entry name" value="Reg_chr_condens"/>
</dbReference>
<evidence type="ECO:0000313" key="5">
    <source>
        <dbReference type="EMBL" id="KAF7192413.1"/>
    </source>
</evidence>
<feature type="repeat" description="RCC1" evidence="3">
    <location>
        <begin position="310"/>
        <end position="362"/>
    </location>
</feature>
<dbReference type="Proteomes" id="UP000660729">
    <property type="component" value="Unassembled WGS sequence"/>
</dbReference>
<accession>A0A8H6RKA2</accession>
<proteinExistence type="predicted"/>
<evidence type="ECO:0000256" key="1">
    <source>
        <dbReference type="ARBA" id="ARBA00022658"/>
    </source>
</evidence>
<dbReference type="Gene3D" id="2.130.10.30">
    <property type="entry name" value="Regulator of chromosome condensation 1/beta-lactamase-inhibitor protein II"/>
    <property type="match status" value="2"/>
</dbReference>
<keyword evidence="6" id="KW-1185">Reference proteome</keyword>
<feature type="repeat" description="RCC1" evidence="3">
    <location>
        <begin position="8"/>
        <end position="62"/>
    </location>
</feature>
<organism evidence="5 6">
    <name type="scientific">Pseudocercospora fuligena</name>
    <dbReference type="NCBI Taxonomy" id="685502"/>
    <lineage>
        <taxon>Eukaryota</taxon>
        <taxon>Fungi</taxon>
        <taxon>Dikarya</taxon>
        <taxon>Ascomycota</taxon>
        <taxon>Pezizomycotina</taxon>
        <taxon>Dothideomycetes</taxon>
        <taxon>Dothideomycetidae</taxon>
        <taxon>Mycosphaerellales</taxon>
        <taxon>Mycosphaerellaceae</taxon>
        <taxon>Pseudocercospora</taxon>
    </lineage>
</organism>
<evidence type="ECO:0000259" key="4">
    <source>
        <dbReference type="Pfam" id="PF25390"/>
    </source>
</evidence>
<dbReference type="InterPro" id="IPR051553">
    <property type="entry name" value="Ran_GTPase-activating"/>
</dbReference>
<sequence length="365" mass="37689">MSNGQSRQRLFAFGSNGSGQLGIGHRDDVSAPQECVYGSGLGNASIKQLVAGGNHALILHDSGSMASAGDNSDGRCLSAEEDAVDIWTTAGDVATVEAGAATIDHIAATWSASLAMSNGNPPAIMSSGAGNSGELGLGRDIITAQTPQRINYSWPETASITKLASCMGHVVAVLSNGEVWGWGKGRKGQLGRPNENVWAPRKIEGIPFFAVDAVCGKDFTCILGDPATGELLVLGPIGTDRFGIGSNAPASVAGWKQVAASWGSIYVLFPSGEVVSWGRNDHGQLAPPDIPSLRRIASGSEHCLGLTKTGKVLAWGWGEHGNCGIPTDESGDVKGRWNEIPLSHPVTAIFAGCATSFIVTEVGDG</sequence>
<dbReference type="PANTHER" id="PTHR45982:SF5">
    <property type="entry name" value="RCC DOMAIN-CONTAINING PROTEIN ATS1"/>
    <property type="match status" value="1"/>
</dbReference>
<reference evidence="5" key="1">
    <citation type="submission" date="2020-04" db="EMBL/GenBank/DDBJ databases">
        <title>Draft genome resource of the tomato pathogen Pseudocercospora fuligena.</title>
        <authorList>
            <person name="Zaccaron A."/>
        </authorList>
    </citation>
    <scope>NUCLEOTIDE SEQUENCE</scope>
    <source>
        <strain evidence="5">PF001</strain>
    </source>
</reference>
<dbReference type="PRINTS" id="PR00633">
    <property type="entry name" value="RCCNDNSATION"/>
</dbReference>
<keyword evidence="1" id="KW-0344">Guanine-nucleotide releasing factor</keyword>
<dbReference type="OrthoDB" id="5370059at2759"/>
<dbReference type="PROSITE" id="PS50012">
    <property type="entry name" value="RCC1_3"/>
    <property type="match status" value="4"/>
</dbReference>
<dbReference type="InterPro" id="IPR058923">
    <property type="entry name" value="RCC1-like_dom"/>
</dbReference>
<dbReference type="InterPro" id="IPR009091">
    <property type="entry name" value="RCC1/BLIP-II"/>
</dbReference>
<feature type="repeat" description="RCC1" evidence="3">
    <location>
        <begin position="272"/>
        <end position="309"/>
    </location>
</feature>
<evidence type="ECO:0000313" key="6">
    <source>
        <dbReference type="Proteomes" id="UP000660729"/>
    </source>
</evidence>
<dbReference type="AlphaFoldDB" id="A0A8H6RKA2"/>